<protein>
    <submittedName>
        <fullName evidence="1">Uncharacterized protein</fullName>
    </submittedName>
</protein>
<dbReference type="AlphaFoldDB" id="A0A1X0WWB5"/>
<accession>A0A1X0WWB5</accession>
<dbReference type="EMBL" id="LNVG01000001">
    <property type="protein sequence ID" value="ORJ31053.1"/>
    <property type="molecule type" value="Genomic_DNA"/>
</dbReference>
<sequence>MSKLDNIKKNLKGETSEFFQNYLDFLKKYQELKITEESDLISSTSLNFDKTPNLARLSKGILSASEEINSENESYNLSKVYKDIESFIEYFKNKKIERVEYGLIYKIVLSVKNQVPNEEESDSDIFDNFLQLVKEQLLNFITNCEVNGIIQKYEKYIICFYKIIEHTILANMQYAELYLSSEKQIENLNLTFSYVSESVDELFNDVNTQILDINNQTNDLKKIQIN</sequence>
<name>A0A1X0WWB5_STROR</name>
<organism evidence="1 2">
    <name type="scientific">Streptococcus oralis subsp. tigurinus</name>
    <dbReference type="NCBI Taxonomy" id="1077464"/>
    <lineage>
        <taxon>Bacteria</taxon>
        <taxon>Bacillati</taxon>
        <taxon>Bacillota</taxon>
        <taxon>Bacilli</taxon>
        <taxon>Lactobacillales</taxon>
        <taxon>Streptococcaceae</taxon>
        <taxon>Streptococcus</taxon>
    </lineage>
</organism>
<dbReference type="Proteomes" id="UP000192789">
    <property type="component" value="Unassembled WGS sequence"/>
</dbReference>
<proteinExistence type="predicted"/>
<dbReference type="RefSeq" id="WP_084931954.1">
    <property type="nucleotide sequence ID" value="NZ_LNVG01000001.1"/>
</dbReference>
<evidence type="ECO:0000313" key="1">
    <source>
        <dbReference type="EMBL" id="ORJ31053.1"/>
    </source>
</evidence>
<comment type="caution">
    <text evidence="1">The sequence shown here is derived from an EMBL/GenBank/DDBJ whole genome shotgun (WGS) entry which is preliminary data.</text>
</comment>
<evidence type="ECO:0000313" key="2">
    <source>
        <dbReference type="Proteomes" id="UP000192789"/>
    </source>
</evidence>
<gene>
    <name evidence="1" type="ORF">ATE35_00340</name>
</gene>
<reference evidence="1 2" key="1">
    <citation type="journal article" date="2016" name="PLoS ONE">
        <title>Comparative Genomics Analysis of Streptococcus tigurinus Strains Identifies Genetic Elements Specifically and Uniquely Present in Highly Virulent Strains.</title>
        <authorList>
            <person name="Diene S.M."/>
            <person name="Francois P."/>
            <person name="Zbinden A."/>
            <person name="Entenza J.M."/>
            <person name="Resch G."/>
        </authorList>
    </citation>
    <scope>NUCLEOTIDE SEQUENCE [LARGE SCALE GENOMIC DNA]</scope>
    <source>
        <strain evidence="1 2">AZ_14</strain>
    </source>
</reference>